<dbReference type="PANTHER" id="PTHR19328">
    <property type="entry name" value="HEDGEHOG-INTERACTING PROTEIN"/>
    <property type="match status" value="1"/>
</dbReference>
<feature type="domain" description="Glucose/Sorbosone dehydrogenase" evidence="1">
    <location>
        <begin position="43"/>
        <end position="332"/>
    </location>
</feature>
<dbReference type="AlphaFoldDB" id="A0A518EZA3"/>
<keyword evidence="3" id="KW-1185">Reference proteome</keyword>
<dbReference type="Pfam" id="PF07995">
    <property type="entry name" value="GSDH"/>
    <property type="match status" value="1"/>
</dbReference>
<dbReference type="InterPro" id="IPR011042">
    <property type="entry name" value="6-blade_b-propeller_TolB-like"/>
</dbReference>
<dbReference type="OrthoDB" id="9770043at2"/>
<dbReference type="InterPro" id="IPR012938">
    <property type="entry name" value="Glc/Sorbosone_DH"/>
</dbReference>
<name>A0A518EZA3_9BACT</name>
<evidence type="ECO:0000313" key="3">
    <source>
        <dbReference type="Proteomes" id="UP000320390"/>
    </source>
</evidence>
<dbReference type="RefSeq" id="WP_145203712.1">
    <property type="nucleotide sequence ID" value="NZ_CP036434.1"/>
</dbReference>
<evidence type="ECO:0000259" key="1">
    <source>
        <dbReference type="Pfam" id="PF07995"/>
    </source>
</evidence>
<protein>
    <submittedName>
        <fullName evidence="2">Quinoprotein glucose dehydrogenase B</fullName>
        <ecNumber evidence="2">1.1.5.2</ecNumber>
    </submittedName>
</protein>
<dbReference type="EC" id="1.1.5.2" evidence="2"/>
<dbReference type="InterPro" id="IPR011041">
    <property type="entry name" value="Quinoprot_gluc/sorb_DH_b-prop"/>
</dbReference>
<dbReference type="EMBL" id="CP036434">
    <property type="protein sequence ID" value="QDV09409.1"/>
    <property type="molecule type" value="Genomic_DNA"/>
</dbReference>
<reference evidence="2 3" key="1">
    <citation type="submission" date="2019-02" db="EMBL/GenBank/DDBJ databases">
        <title>Deep-cultivation of Planctomycetes and their phenomic and genomic characterization uncovers novel biology.</title>
        <authorList>
            <person name="Wiegand S."/>
            <person name="Jogler M."/>
            <person name="Boedeker C."/>
            <person name="Pinto D."/>
            <person name="Vollmers J."/>
            <person name="Rivas-Marin E."/>
            <person name="Kohn T."/>
            <person name="Peeters S.H."/>
            <person name="Heuer A."/>
            <person name="Rast P."/>
            <person name="Oberbeckmann S."/>
            <person name="Bunk B."/>
            <person name="Jeske O."/>
            <person name="Meyerdierks A."/>
            <person name="Storesund J.E."/>
            <person name="Kallscheuer N."/>
            <person name="Luecker S."/>
            <person name="Lage O.M."/>
            <person name="Pohl T."/>
            <person name="Merkel B.J."/>
            <person name="Hornburger P."/>
            <person name="Mueller R.-W."/>
            <person name="Bruemmer F."/>
            <person name="Labrenz M."/>
            <person name="Spormann A.M."/>
            <person name="Op den Camp H."/>
            <person name="Overmann J."/>
            <person name="Amann R."/>
            <person name="Jetten M.S.M."/>
            <person name="Mascher T."/>
            <person name="Medema M.H."/>
            <person name="Devos D.P."/>
            <person name="Kaster A.-K."/>
            <person name="Ovreas L."/>
            <person name="Rohde M."/>
            <person name="Galperin M.Y."/>
            <person name="Jogler C."/>
        </authorList>
    </citation>
    <scope>NUCLEOTIDE SEQUENCE [LARGE SCALE GENOMIC DNA]</scope>
    <source>
        <strain evidence="2 3">Poly30</strain>
    </source>
</reference>
<sequence>MLASLVLLASFPAPQQPLVFERIVDPSAGLGQARIVGITGRSDDDRLFATAIDGRVHIVRDGVVDPVPFLDVSGLVTATGLAGLRATAFHPDYEQNGFVYLWYDAPGSATGLDLVLARMTRDATDPDRVDPASLAEILRFPEDVRGHGGGTLTFGPDGMLWVGAGDGGIQHDPNCRAQDPASLLGKILRIDVDHGAPYSIPADNPFVGLPGHAPEVAQLGFRHPWKWSFDRLTGDLWIGDVGQEAREEVNFAAGGELGVNFGWPVMEGETCHVVGGSAGGSCAPGTSACGDPSFRVPAFAYDHSLGCSITGGYVYRGSAIPELVGHYVSTDFCTRRTWTTLRTASGFETVERSVEIRPATAQPITASSFGEDGDGELLLVDHGSGSVFRMVRGCVATTTCLGEPNSLGQAGTLRFNGSTAYSENLVSISLGTLPPQTPALLFVGPETADVAVGGGRLCVGGSLLRLGVQFASGGGAALFPLDLTAPPFAVGTGSVVGPGSTVTFQAWYRDGGAGGSNFTSATTVTFCP</sequence>
<gene>
    <name evidence="2" type="primary">gdhB_4</name>
    <name evidence="2" type="ORF">Poly30_49670</name>
</gene>
<dbReference type="Gene3D" id="2.120.10.30">
    <property type="entry name" value="TolB, C-terminal domain"/>
    <property type="match status" value="1"/>
</dbReference>
<organism evidence="2 3">
    <name type="scientific">Saltatorellus ferox</name>
    <dbReference type="NCBI Taxonomy" id="2528018"/>
    <lineage>
        <taxon>Bacteria</taxon>
        <taxon>Pseudomonadati</taxon>
        <taxon>Planctomycetota</taxon>
        <taxon>Planctomycetia</taxon>
        <taxon>Planctomycetia incertae sedis</taxon>
        <taxon>Saltatorellus</taxon>
    </lineage>
</organism>
<dbReference type="SUPFAM" id="SSF50952">
    <property type="entry name" value="Soluble quinoprotein glucose dehydrogenase"/>
    <property type="match status" value="1"/>
</dbReference>
<accession>A0A518EZA3</accession>
<dbReference type="GO" id="GO:0008876">
    <property type="term" value="F:quinoprotein glucose dehydrogenase activity"/>
    <property type="evidence" value="ECO:0007669"/>
    <property type="project" value="UniProtKB-EC"/>
</dbReference>
<dbReference type="Proteomes" id="UP000320390">
    <property type="component" value="Chromosome"/>
</dbReference>
<proteinExistence type="predicted"/>
<keyword evidence="2" id="KW-0560">Oxidoreductase</keyword>
<dbReference type="PANTHER" id="PTHR19328:SF75">
    <property type="entry name" value="ALDOSE SUGAR DEHYDROGENASE YLII"/>
    <property type="match status" value="1"/>
</dbReference>
<evidence type="ECO:0000313" key="2">
    <source>
        <dbReference type="EMBL" id="QDV09409.1"/>
    </source>
</evidence>